<feature type="transmembrane region" description="Helical" evidence="7">
    <location>
        <begin position="763"/>
        <end position="783"/>
    </location>
</feature>
<dbReference type="EMBL" id="JBANMG010000004">
    <property type="protein sequence ID" value="KAK6954281.1"/>
    <property type="molecule type" value="Genomic_DNA"/>
</dbReference>
<keyword evidence="7" id="KW-1133">Transmembrane helix</keyword>
<dbReference type="SUPFAM" id="SSF57850">
    <property type="entry name" value="RING/U-box"/>
    <property type="match status" value="1"/>
</dbReference>
<dbReference type="Gene3D" id="1.20.120.1750">
    <property type="match status" value="1"/>
</dbReference>
<keyword evidence="1" id="KW-0479">Metal-binding</keyword>
<feature type="compositionally biased region" description="Low complexity" evidence="6">
    <location>
        <begin position="710"/>
        <end position="720"/>
    </location>
</feature>
<keyword evidence="10" id="KW-1185">Reference proteome</keyword>
<name>A0AAX6MQ27_9PEZI</name>
<feature type="compositionally biased region" description="Low complexity" evidence="6">
    <location>
        <begin position="670"/>
        <end position="689"/>
    </location>
</feature>
<evidence type="ECO:0000256" key="1">
    <source>
        <dbReference type="ARBA" id="ARBA00022723"/>
    </source>
</evidence>
<evidence type="ECO:0000256" key="5">
    <source>
        <dbReference type="SAM" id="Coils"/>
    </source>
</evidence>
<keyword evidence="7" id="KW-0812">Transmembrane</keyword>
<keyword evidence="7" id="KW-0472">Membrane</keyword>
<evidence type="ECO:0000313" key="9">
    <source>
        <dbReference type="EMBL" id="KAK6954281.1"/>
    </source>
</evidence>
<dbReference type="GO" id="GO:0008270">
    <property type="term" value="F:zinc ion binding"/>
    <property type="evidence" value="ECO:0007669"/>
    <property type="project" value="UniProtKB-KW"/>
</dbReference>
<evidence type="ECO:0000313" key="10">
    <source>
        <dbReference type="Proteomes" id="UP001369815"/>
    </source>
</evidence>
<feature type="region of interest" description="Disordered" evidence="6">
    <location>
        <begin position="101"/>
        <end position="145"/>
    </location>
</feature>
<keyword evidence="2" id="KW-0863">Zinc-finger</keyword>
<reference evidence="9 10" key="1">
    <citation type="journal article" date="2024" name="Front Chem Biol">
        <title>Unveiling the potential of Daldinia eschscholtzii MFLUCC 19-0629 through bioactivity and bioinformatics studies for enhanced sustainable agriculture production.</title>
        <authorList>
            <person name="Brooks S."/>
            <person name="Weaver J.A."/>
            <person name="Klomchit A."/>
            <person name="Alharthi S.A."/>
            <person name="Onlamun T."/>
            <person name="Nurani R."/>
            <person name="Vong T.K."/>
            <person name="Alberti F."/>
            <person name="Greco C."/>
        </authorList>
    </citation>
    <scope>NUCLEOTIDE SEQUENCE [LARGE SCALE GENOMIC DNA]</scope>
    <source>
        <strain evidence="9">MFLUCC 19-0629</strain>
    </source>
</reference>
<dbReference type="InterPro" id="IPR002867">
    <property type="entry name" value="IBR_dom"/>
</dbReference>
<dbReference type="InterPro" id="IPR031127">
    <property type="entry name" value="E3_UB_ligase_RBR"/>
</dbReference>
<evidence type="ECO:0000256" key="3">
    <source>
        <dbReference type="ARBA" id="ARBA00022786"/>
    </source>
</evidence>
<accession>A0AAX6MQ27</accession>
<dbReference type="GO" id="GO:0004842">
    <property type="term" value="F:ubiquitin-protein transferase activity"/>
    <property type="evidence" value="ECO:0007669"/>
    <property type="project" value="InterPro"/>
</dbReference>
<keyword evidence="3" id="KW-0833">Ubl conjugation pathway</keyword>
<evidence type="ECO:0000256" key="7">
    <source>
        <dbReference type="SAM" id="Phobius"/>
    </source>
</evidence>
<evidence type="ECO:0000256" key="6">
    <source>
        <dbReference type="SAM" id="MobiDB-lite"/>
    </source>
</evidence>
<organism evidence="9 10">
    <name type="scientific">Daldinia eschscholtzii</name>
    <dbReference type="NCBI Taxonomy" id="292717"/>
    <lineage>
        <taxon>Eukaryota</taxon>
        <taxon>Fungi</taxon>
        <taxon>Dikarya</taxon>
        <taxon>Ascomycota</taxon>
        <taxon>Pezizomycotina</taxon>
        <taxon>Sordariomycetes</taxon>
        <taxon>Xylariomycetidae</taxon>
        <taxon>Xylariales</taxon>
        <taxon>Hypoxylaceae</taxon>
        <taxon>Daldinia</taxon>
    </lineage>
</organism>
<dbReference type="PANTHER" id="PTHR11685">
    <property type="entry name" value="RBR FAMILY RING FINGER AND IBR DOMAIN-CONTAINING"/>
    <property type="match status" value="1"/>
</dbReference>
<feature type="domain" description="IBR" evidence="8">
    <location>
        <begin position="291"/>
        <end position="339"/>
    </location>
</feature>
<dbReference type="CDD" id="cd22584">
    <property type="entry name" value="Rcat_RBR_unk"/>
    <property type="match status" value="1"/>
</dbReference>
<sequence>MLVIGPTSVVEDFSGASAILVQPPEGDGDEFPKWKGKGKAVAGNINGESLLTGSPNNEVTVDWTEYEPPEGLRDTANSKSDVVVQIIQESIDKVKARIAEEKERRKEDSAKKSKQNEKPVQEKEEIRSIEISDAPLDEKSEEQDAAIQTLAPASTRVESINHNLIAPVQPVKSKKHSFRNLFRRLNNVGERGESSTTGAARHRRDISWSSLEKGAYASKRGLVSGVLRKTATNSNSSPTSSVHGTEVLWLRPDQINRARNIARCSTGHWTCIICRGPQHEGDACPEDRDMMKTDELAEEEGWKRCYGCHAYVEHREACQHMTCRCGAEFCYVCGARWRTCMCTMEQLAAVKRSAEERRQARQDREAQEEAEIQEALRLVAEFEREEALKAELLRKEQERLAEERRARLLEERIRREGERRRAIEVKYLELREVFVNVHELQRIIVQRSHNTEETRLKSQGDTALEEMQEKHKAERENLSTVTKAKLAKRERLLKREYAARVAEERHIEEQYHAQLKEYWSRKEDGETKIEAAMKQLRRRMDASFTKWEKWRNAELESYNWKVKEEQGIREELMQEAERRLVDGTREAQTAFSLRKTAELRWVDVLIEERNRMLNDMEIDEIENGENVDAWFEEGGLDEDELDVTDLPEEFRLPITYEQYLNTQFLPMNTSHSRPSYSRRSSYYYGPAPSQHSAGSCAGGSHQHHGEDQQQHQQRMAADQAYRATFASHERAVFQDEARARARRRDAARNRALFRGRFFKRPEFYAISLGIIGLLYPIVNEYIIQPWVEKMHMGFGQGAQDG</sequence>
<dbReference type="AlphaFoldDB" id="A0AAX6MQ27"/>
<comment type="caution">
    <text evidence="9">The sequence shown here is derived from an EMBL/GenBank/DDBJ whole genome shotgun (WGS) entry which is preliminary data.</text>
</comment>
<evidence type="ECO:0000256" key="4">
    <source>
        <dbReference type="ARBA" id="ARBA00022833"/>
    </source>
</evidence>
<feature type="coiled-coil region" evidence="5">
    <location>
        <begin position="344"/>
        <end position="412"/>
    </location>
</feature>
<proteinExistence type="predicted"/>
<dbReference type="GO" id="GO:0016567">
    <property type="term" value="P:protein ubiquitination"/>
    <property type="evidence" value="ECO:0007669"/>
    <property type="project" value="InterPro"/>
</dbReference>
<evidence type="ECO:0000256" key="2">
    <source>
        <dbReference type="ARBA" id="ARBA00022771"/>
    </source>
</evidence>
<dbReference type="Pfam" id="PF01485">
    <property type="entry name" value="IBR"/>
    <property type="match status" value="1"/>
</dbReference>
<feature type="region of interest" description="Disordered" evidence="6">
    <location>
        <begin position="669"/>
        <end position="720"/>
    </location>
</feature>
<feature type="compositionally biased region" description="Basic and acidic residues" evidence="6">
    <location>
        <begin position="101"/>
        <end position="130"/>
    </location>
</feature>
<keyword evidence="5" id="KW-0175">Coiled coil</keyword>
<protein>
    <recommendedName>
        <fullName evidence="8">IBR domain-containing protein</fullName>
    </recommendedName>
</protein>
<dbReference type="Proteomes" id="UP001369815">
    <property type="component" value="Unassembled WGS sequence"/>
</dbReference>
<keyword evidence="4" id="KW-0862">Zinc</keyword>
<evidence type="ECO:0000259" key="8">
    <source>
        <dbReference type="Pfam" id="PF01485"/>
    </source>
</evidence>
<gene>
    <name evidence="9" type="ORF">Daesc_004248</name>
</gene>